<dbReference type="PANTHER" id="PTHR35805:SF1">
    <property type="entry name" value="ASPARTATE CARBAMOYLTRANSFERASE REGULATORY CHAIN"/>
    <property type="match status" value="1"/>
</dbReference>
<dbReference type="GO" id="GO:0046872">
    <property type="term" value="F:metal ion binding"/>
    <property type="evidence" value="ECO:0007669"/>
    <property type="project" value="UniProtKB-KW"/>
</dbReference>
<dbReference type="SUPFAM" id="SSF54893">
    <property type="entry name" value="Aspartate carbamoyltransferase, Regulatory-chain, N-terminal domain"/>
    <property type="match status" value="1"/>
</dbReference>
<feature type="domain" description="Aspartate carbamoyltransferase regulatory subunit C-terminal" evidence="5">
    <location>
        <begin position="102"/>
        <end position="142"/>
    </location>
</feature>
<dbReference type="GO" id="GO:0006207">
    <property type="term" value="P:'de novo' pyrimidine nucleobase biosynthetic process"/>
    <property type="evidence" value="ECO:0007669"/>
    <property type="project" value="InterPro"/>
</dbReference>
<dbReference type="InterPro" id="IPR036792">
    <property type="entry name" value="Asp_carbatrfase_reg_C_sf"/>
</dbReference>
<name>D9ZFC9_9ZZZZ</name>
<evidence type="ECO:0000256" key="3">
    <source>
        <dbReference type="ARBA" id="ARBA00022975"/>
    </source>
</evidence>
<evidence type="ECO:0000259" key="4">
    <source>
        <dbReference type="Pfam" id="PF01948"/>
    </source>
</evidence>
<dbReference type="Pfam" id="PF01948">
    <property type="entry name" value="PyrI"/>
    <property type="match status" value="1"/>
</dbReference>
<evidence type="ECO:0000256" key="1">
    <source>
        <dbReference type="ARBA" id="ARBA00022723"/>
    </source>
</evidence>
<accession>D9ZFC9</accession>
<organism evidence="6">
    <name type="scientific">uncultured organism</name>
    <dbReference type="NCBI Taxonomy" id="155900"/>
    <lineage>
        <taxon>unclassified sequences</taxon>
        <taxon>environmental samples</taxon>
    </lineage>
</organism>
<dbReference type="PANTHER" id="PTHR35805">
    <property type="entry name" value="ASPARTATE CARBAMOYLTRANSFERASE REGULATORY CHAIN"/>
    <property type="match status" value="1"/>
</dbReference>
<evidence type="ECO:0000259" key="5">
    <source>
        <dbReference type="Pfam" id="PF02748"/>
    </source>
</evidence>
<dbReference type="InterPro" id="IPR002801">
    <property type="entry name" value="Asp_carbamoylTrfase_reg"/>
</dbReference>
<reference evidence="6" key="1">
    <citation type="journal article" date="2010" name="Genome Res.">
        <title>Functional metagenomics to mine the human gut microbiome for dietary fiber catabolic enzymes.</title>
        <authorList>
            <person name="Tasse L."/>
            <person name="Bercovici J."/>
            <person name="Pizzut-Serin S."/>
            <person name="Robe P."/>
            <person name="Tap J."/>
            <person name="Klopp C."/>
            <person name="Cantarel B.L."/>
            <person name="Coutinho P.M."/>
            <person name="Henrissat B."/>
            <person name="Leclerc M."/>
            <person name="Dore J."/>
            <person name="Monsan P."/>
            <person name="Remaud-Simeon M."/>
            <person name="Potocki-Veronese G."/>
        </authorList>
    </citation>
    <scope>NUCLEOTIDE SEQUENCE</scope>
</reference>
<dbReference type="Gene3D" id="2.30.30.20">
    <property type="entry name" value="Aspartate carbamoyltransferase regulatory subunit, C-terminal domain"/>
    <property type="match status" value="1"/>
</dbReference>
<dbReference type="InterPro" id="IPR020542">
    <property type="entry name" value="Asp_carbamoyltrfase_reg_C"/>
</dbReference>
<feature type="domain" description="Aspartate carbamoyltransferase regulatory subunit N-terminal" evidence="4">
    <location>
        <begin position="6"/>
        <end position="94"/>
    </location>
</feature>
<dbReference type="InterPro" id="IPR036793">
    <property type="entry name" value="Asp_carbatrfase_reg_N_sf"/>
</dbReference>
<dbReference type="SUPFAM" id="SSF57825">
    <property type="entry name" value="Aspartate carbamoyltransferase, Regulatory-chain, C-terminal domain"/>
    <property type="match status" value="1"/>
</dbReference>
<proteinExistence type="predicted"/>
<dbReference type="InterPro" id="IPR020545">
    <property type="entry name" value="Asp_carbamoyltransf_reg_N"/>
</dbReference>
<dbReference type="Pfam" id="PF02748">
    <property type="entry name" value="PyrI_C"/>
    <property type="match status" value="1"/>
</dbReference>
<dbReference type="EMBL" id="GU942954">
    <property type="protein sequence ID" value="ADD62033.1"/>
    <property type="molecule type" value="Genomic_DNA"/>
</dbReference>
<dbReference type="AlphaFoldDB" id="D9ZFC9"/>
<keyword evidence="1" id="KW-0479">Metal-binding</keyword>
<keyword evidence="2" id="KW-0862">Zinc</keyword>
<evidence type="ECO:0000256" key="2">
    <source>
        <dbReference type="ARBA" id="ARBA00022833"/>
    </source>
</evidence>
<dbReference type="Gene3D" id="3.30.70.140">
    <property type="entry name" value="Aspartate carbamoyltransferase regulatory subunit, N-terminal domain"/>
    <property type="match status" value="1"/>
</dbReference>
<dbReference type="GO" id="GO:0006221">
    <property type="term" value="P:pyrimidine nucleotide biosynthetic process"/>
    <property type="evidence" value="ECO:0007669"/>
    <property type="project" value="UniProtKB-KW"/>
</dbReference>
<protein>
    <submittedName>
        <fullName evidence="6">Uncharacterized protein</fullName>
    </submittedName>
</protein>
<sequence>MEIIMLNIDSLQNGVVIDHIPAGQGLDIYRLLNLDAQSHSVALLQYVKSEKYGCKDLIKIEGTKLPERLDILGYINKQITLIIIKDGKVDKKYHPLPPKILTNVIKCKNPRCITSIETGCEHIFKLYPSGKYRCLYCNEEISVR</sequence>
<evidence type="ECO:0000313" key="6">
    <source>
        <dbReference type="EMBL" id="ADD62033.1"/>
    </source>
</evidence>
<keyword evidence="3" id="KW-0665">Pyrimidine biosynthesis</keyword>